<proteinExistence type="predicted"/>
<feature type="signal peptide" evidence="1">
    <location>
        <begin position="1"/>
        <end position="23"/>
    </location>
</feature>
<evidence type="ECO:0000313" key="3">
    <source>
        <dbReference type="Proteomes" id="UP001596514"/>
    </source>
</evidence>
<gene>
    <name evidence="2" type="ORF">ACFQVD_16340</name>
</gene>
<dbReference type="Proteomes" id="UP001596514">
    <property type="component" value="Unassembled WGS sequence"/>
</dbReference>
<sequence length="337" mass="36446">MKRVTTLLVLGLLTALSPAPAQAVAAERQLVVHSVQADPTYTGLCRGAENGVRVTARLTYTGPGETYLTLVFDGPGSREITCVLLRTRTAWTSYHLAITAPASHRTLSQSSTTTCAAPPVDIATVSELNYDGACGPAFSTPLRAKITSGKGTTRYQWVDENEQPLLGSDVQTVQITEDGGTQYVDGPRLPRQRPGSGKVALLFPDLNSTPLMSGLTAWSTTCRPLATPNLTQVEFTSEDESCELPKPAIFTLKGSITALGPGPIRYAYARKSAQTNNAWVRDPWTSLTLTSAGIVDVSKQWTVPAGRRGEQGYWRLEIDEPYASVSGQARYWFYCPD</sequence>
<keyword evidence="1" id="KW-0732">Signal</keyword>
<dbReference type="EMBL" id="JBHTEE010000001">
    <property type="protein sequence ID" value="MFC7601663.1"/>
    <property type="molecule type" value="Genomic_DNA"/>
</dbReference>
<keyword evidence="3" id="KW-1185">Reference proteome</keyword>
<protein>
    <submittedName>
        <fullName evidence="2">Uncharacterized protein</fullName>
    </submittedName>
</protein>
<organism evidence="2 3">
    <name type="scientific">Streptosporangium amethystogenes subsp. fukuiense</name>
    <dbReference type="NCBI Taxonomy" id="698418"/>
    <lineage>
        <taxon>Bacteria</taxon>
        <taxon>Bacillati</taxon>
        <taxon>Actinomycetota</taxon>
        <taxon>Actinomycetes</taxon>
        <taxon>Streptosporangiales</taxon>
        <taxon>Streptosporangiaceae</taxon>
        <taxon>Streptosporangium</taxon>
    </lineage>
</organism>
<accession>A0ABW2T040</accession>
<comment type="caution">
    <text evidence="2">The sequence shown here is derived from an EMBL/GenBank/DDBJ whole genome shotgun (WGS) entry which is preliminary data.</text>
</comment>
<reference evidence="3" key="1">
    <citation type="journal article" date="2019" name="Int. J. Syst. Evol. Microbiol.">
        <title>The Global Catalogue of Microorganisms (GCM) 10K type strain sequencing project: providing services to taxonomists for standard genome sequencing and annotation.</title>
        <authorList>
            <consortium name="The Broad Institute Genomics Platform"/>
            <consortium name="The Broad Institute Genome Sequencing Center for Infectious Disease"/>
            <person name="Wu L."/>
            <person name="Ma J."/>
        </authorList>
    </citation>
    <scope>NUCLEOTIDE SEQUENCE [LARGE SCALE GENOMIC DNA]</scope>
    <source>
        <strain evidence="3">JCM 10083</strain>
    </source>
</reference>
<evidence type="ECO:0000313" key="2">
    <source>
        <dbReference type="EMBL" id="MFC7601663.1"/>
    </source>
</evidence>
<feature type="chain" id="PRO_5047226294" evidence="1">
    <location>
        <begin position="24"/>
        <end position="337"/>
    </location>
</feature>
<evidence type="ECO:0000256" key="1">
    <source>
        <dbReference type="SAM" id="SignalP"/>
    </source>
</evidence>
<dbReference type="RefSeq" id="WP_343968795.1">
    <property type="nucleotide sequence ID" value="NZ_BAAAGK010000067.1"/>
</dbReference>
<name>A0ABW2T040_9ACTN</name>